<dbReference type="Pfam" id="PF06908">
    <property type="entry name" value="YpsA"/>
    <property type="match status" value="1"/>
</dbReference>
<dbReference type="RefSeq" id="WP_187753244.1">
    <property type="nucleotide sequence ID" value="NZ_CAUZLN010000001.1"/>
</dbReference>
<dbReference type="PIRSF" id="PIRSF021290">
    <property type="entry name" value="DUF1273"/>
    <property type="match status" value="1"/>
</dbReference>
<gene>
    <name evidence="2" type="ORF">R54839_PPFHFPJH_00223</name>
</gene>
<accession>A0ABN9YLH7</accession>
<dbReference type="EMBL" id="CAUZLR010000001">
    <property type="protein sequence ID" value="CAK1226585.1"/>
    <property type="molecule type" value="Genomic_DNA"/>
</dbReference>
<sequence>MSRIWVTGYRAYELGVFKDNDPKVQVIKYALKKRLIEQIEQGMDWLITGGQPGIELWAAELAVELKADYPALRLAIFVPFEGFGKNWKEANQEKLNKAKGSADFYAATFKGDYQGPFQLKGYQEFLLNHTDGTLLVYDREFEGKSTYDDQAIQTFKEQVPYPLSRIDMEDLQEYANDYQEMINEEHWNS</sequence>
<keyword evidence="3" id="KW-1185">Reference proteome</keyword>
<name>A0ABN9YLH7_9LACO</name>
<evidence type="ECO:0000313" key="3">
    <source>
        <dbReference type="Proteomes" id="UP001314261"/>
    </source>
</evidence>
<dbReference type="NCBIfam" id="NF010181">
    <property type="entry name" value="PRK13660.1"/>
    <property type="match status" value="1"/>
</dbReference>
<dbReference type="Gene3D" id="3.40.50.450">
    <property type="match status" value="1"/>
</dbReference>
<reference evidence="2 3" key="1">
    <citation type="submission" date="2023-10" db="EMBL/GenBank/DDBJ databases">
        <authorList>
            <person name="Botero Cardona J."/>
        </authorList>
    </citation>
    <scope>NUCLEOTIDE SEQUENCE [LARGE SCALE GENOMIC DNA]</scope>
    <source>
        <strain evidence="2 3">R-54839</strain>
    </source>
</reference>
<evidence type="ECO:0000313" key="2">
    <source>
        <dbReference type="EMBL" id="CAK1226585.1"/>
    </source>
</evidence>
<dbReference type="HAMAP" id="MF_01575">
    <property type="entry name" value="UPF0398"/>
    <property type="match status" value="1"/>
</dbReference>
<comment type="similarity">
    <text evidence="1">Belongs to the UPF0398 family.</text>
</comment>
<evidence type="ECO:0000256" key="1">
    <source>
        <dbReference type="HAMAP-Rule" id="MF_01575"/>
    </source>
</evidence>
<protein>
    <recommendedName>
        <fullName evidence="1">UPF0398 protein R54839_PPFHFPJH_00223</fullName>
    </recommendedName>
</protein>
<comment type="caution">
    <text evidence="2">The sequence shown here is derived from an EMBL/GenBank/DDBJ whole genome shotgun (WGS) entry which is preliminary data.</text>
</comment>
<dbReference type="PANTHER" id="PTHR38440:SF1">
    <property type="entry name" value="UPF0398 PROTEIN SPR0331"/>
    <property type="match status" value="1"/>
</dbReference>
<dbReference type="InterPro" id="IPR010697">
    <property type="entry name" value="YspA"/>
</dbReference>
<dbReference type="SUPFAM" id="SSF102405">
    <property type="entry name" value="MCP/YpsA-like"/>
    <property type="match status" value="1"/>
</dbReference>
<proteinExistence type="inferred from homology"/>
<organism evidence="2 3">
    <name type="scientific">Fructobacillus fructosus</name>
    <dbReference type="NCBI Taxonomy" id="1631"/>
    <lineage>
        <taxon>Bacteria</taxon>
        <taxon>Bacillati</taxon>
        <taxon>Bacillota</taxon>
        <taxon>Bacilli</taxon>
        <taxon>Lactobacillales</taxon>
        <taxon>Lactobacillaceae</taxon>
        <taxon>Fructobacillus</taxon>
    </lineage>
</organism>
<dbReference type="Proteomes" id="UP001314261">
    <property type="component" value="Unassembled WGS sequence"/>
</dbReference>
<dbReference type="PANTHER" id="PTHR38440">
    <property type="entry name" value="UPF0398 PROTEIN YPSA"/>
    <property type="match status" value="1"/>
</dbReference>